<feature type="compositionally biased region" description="Low complexity" evidence="1">
    <location>
        <begin position="28"/>
        <end position="41"/>
    </location>
</feature>
<gene>
    <name evidence="2" type="ORF">EYF80_044668</name>
</gene>
<organism evidence="2 3">
    <name type="scientific">Liparis tanakae</name>
    <name type="common">Tanaka's snailfish</name>
    <dbReference type="NCBI Taxonomy" id="230148"/>
    <lineage>
        <taxon>Eukaryota</taxon>
        <taxon>Metazoa</taxon>
        <taxon>Chordata</taxon>
        <taxon>Craniata</taxon>
        <taxon>Vertebrata</taxon>
        <taxon>Euteleostomi</taxon>
        <taxon>Actinopterygii</taxon>
        <taxon>Neopterygii</taxon>
        <taxon>Teleostei</taxon>
        <taxon>Neoteleostei</taxon>
        <taxon>Acanthomorphata</taxon>
        <taxon>Eupercaria</taxon>
        <taxon>Perciformes</taxon>
        <taxon>Cottioidei</taxon>
        <taxon>Cottales</taxon>
        <taxon>Liparidae</taxon>
        <taxon>Liparis</taxon>
    </lineage>
</organism>
<evidence type="ECO:0000313" key="2">
    <source>
        <dbReference type="EMBL" id="TNN45129.1"/>
    </source>
</evidence>
<accession>A0A4Z2FVB7</accession>
<name>A0A4Z2FVB7_9TELE</name>
<evidence type="ECO:0000313" key="3">
    <source>
        <dbReference type="Proteomes" id="UP000314294"/>
    </source>
</evidence>
<sequence>MVRTRAGFPAEIRSTVWFLRNRQSKDAQNQQHQQNQHQNQQGDEEFRDVIVGGVVIDIHPADQLGHQLLDRLGAQPADLQDALVVHAKPV</sequence>
<dbReference type="EMBL" id="SRLO01000865">
    <property type="protein sequence ID" value="TNN45129.1"/>
    <property type="molecule type" value="Genomic_DNA"/>
</dbReference>
<reference evidence="2 3" key="1">
    <citation type="submission" date="2019-03" db="EMBL/GenBank/DDBJ databases">
        <title>First draft genome of Liparis tanakae, snailfish: a comprehensive survey of snailfish specific genes.</title>
        <authorList>
            <person name="Kim W."/>
            <person name="Song I."/>
            <person name="Jeong J.-H."/>
            <person name="Kim D."/>
            <person name="Kim S."/>
            <person name="Ryu S."/>
            <person name="Song J.Y."/>
            <person name="Lee S.K."/>
        </authorList>
    </citation>
    <scope>NUCLEOTIDE SEQUENCE [LARGE SCALE GENOMIC DNA]</scope>
    <source>
        <tissue evidence="2">Muscle</tissue>
    </source>
</reference>
<protein>
    <submittedName>
        <fullName evidence="2">Uncharacterized protein</fullName>
    </submittedName>
</protein>
<keyword evidence="3" id="KW-1185">Reference proteome</keyword>
<proteinExistence type="predicted"/>
<dbReference type="Proteomes" id="UP000314294">
    <property type="component" value="Unassembled WGS sequence"/>
</dbReference>
<comment type="caution">
    <text evidence="2">The sequence shown here is derived from an EMBL/GenBank/DDBJ whole genome shotgun (WGS) entry which is preliminary data.</text>
</comment>
<feature type="region of interest" description="Disordered" evidence="1">
    <location>
        <begin position="22"/>
        <end position="44"/>
    </location>
</feature>
<dbReference type="AlphaFoldDB" id="A0A4Z2FVB7"/>
<evidence type="ECO:0000256" key="1">
    <source>
        <dbReference type="SAM" id="MobiDB-lite"/>
    </source>
</evidence>